<dbReference type="InterPro" id="IPR015421">
    <property type="entry name" value="PyrdxlP-dep_Trfase_major"/>
</dbReference>
<evidence type="ECO:0000313" key="7">
    <source>
        <dbReference type="EMBL" id="KAF4505822.1"/>
    </source>
</evidence>
<dbReference type="Pfam" id="PF00155">
    <property type="entry name" value="Aminotran_1_2"/>
    <property type="match status" value="1"/>
</dbReference>
<dbReference type="OrthoDB" id="2382073at2759"/>
<gene>
    <name evidence="7" type="ORF">G6O67_007734</name>
</gene>
<feature type="domain" description="Aminotransferase class I/classII large" evidence="6">
    <location>
        <begin position="36"/>
        <end position="405"/>
    </location>
</feature>
<evidence type="ECO:0000313" key="8">
    <source>
        <dbReference type="Proteomes" id="UP000557566"/>
    </source>
</evidence>
<sequence length="420" mass="46262">MAPGALVSTLSSTLEKHRKEGRFFPAPDATAQVRAVDFGSSDYLSLSSDILRDELFRELNRHPGFVVGARGSRVLDTTGPYLEDLEANLARFHGARDALFFISGFDANVAVWSTIPQPGDAIVYDELVHASTREGMKLSRAKTKYAFQHNDVASLESVLQAVKQEHADIAQGTRSLFVAVETVYSMEGDVCPLAQLAATAKEVLPRADVVWVVDEAHSNGLYGPRGSGLVCHYGLEDDVAIRMHTFGKALGSVGAAVLCDPVVKVTLFNYARNFVYTTGPTFMDLAAVRAAYRLVQGAEGDMRRERVQRMASYFIDRLHNHPLWDEVQRAGKLRLVDPGGRLRDIISPIVPVVTQPGESRGLAAHLLRNGFLAHAVQYPIVPLESERLRIIVHANNTREQIEGCVEGMMQWARRGIMGRL</sequence>
<comment type="similarity">
    <text evidence="2">Belongs to the class-II pyridoxal-phosphate-dependent aminotransferase family. BioF subfamily.</text>
</comment>
<dbReference type="EMBL" id="JAAVMX010000008">
    <property type="protein sequence ID" value="KAF4505822.1"/>
    <property type="molecule type" value="Genomic_DNA"/>
</dbReference>
<comment type="cofactor">
    <cofactor evidence="1 5">
        <name>pyridoxal 5'-phosphate</name>
        <dbReference type="ChEBI" id="CHEBI:597326"/>
    </cofactor>
</comment>
<dbReference type="Gene3D" id="3.40.640.10">
    <property type="entry name" value="Type I PLP-dependent aspartate aminotransferase-like (Major domain)"/>
    <property type="match status" value="1"/>
</dbReference>
<protein>
    <recommendedName>
        <fullName evidence="6">Aminotransferase class I/classII large domain-containing protein</fullName>
    </recommendedName>
</protein>
<dbReference type="PROSITE" id="PS00599">
    <property type="entry name" value="AA_TRANSFER_CLASS_2"/>
    <property type="match status" value="1"/>
</dbReference>
<dbReference type="GO" id="GO:0016740">
    <property type="term" value="F:transferase activity"/>
    <property type="evidence" value="ECO:0007669"/>
    <property type="project" value="UniProtKB-KW"/>
</dbReference>
<dbReference type="InterPro" id="IPR004839">
    <property type="entry name" value="Aminotransferase_I/II_large"/>
</dbReference>
<dbReference type="InterPro" id="IPR015422">
    <property type="entry name" value="PyrdxlP-dep_Trfase_small"/>
</dbReference>
<evidence type="ECO:0000259" key="6">
    <source>
        <dbReference type="Pfam" id="PF00155"/>
    </source>
</evidence>
<dbReference type="Proteomes" id="UP000557566">
    <property type="component" value="Unassembled WGS sequence"/>
</dbReference>
<evidence type="ECO:0000256" key="5">
    <source>
        <dbReference type="RuleBase" id="RU003693"/>
    </source>
</evidence>
<dbReference type="InterPro" id="IPR015424">
    <property type="entry name" value="PyrdxlP-dep_Trfase"/>
</dbReference>
<dbReference type="PANTHER" id="PTHR13693">
    <property type="entry name" value="CLASS II AMINOTRANSFERASE/8-AMINO-7-OXONONANOATE SYNTHASE"/>
    <property type="match status" value="1"/>
</dbReference>
<evidence type="ECO:0000256" key="3">
    <source>
        <dbReference type="ARBA" id="ARBA00022679"/>
    </source>
</evidence>
<keyword evidence="3" id="KW-0808">Transferase</keyword>
<name>A0A8H4PJR2_9HYPO</name>
<proteinExistence type="inferred from homology"/>
<dbReference type="GO" id="GO:0009102">
    <property type="term" value="P:biotin biosynthetic process"/>
    <property type="evidence" value="ECO:0007669"/>
    <property type="project" value="TreeGrafter"/>
</dbReference>
<dbReference type="InterPro" id="IPR001917">
    <property type="entry name" value="Aminotrans_II_pyridoxalP_BS"/>
</dbReference>
<accession>A0A8H4PJR2</accession>
<dbReference type="GO" id="GO:0030170">
    <property type="term" value="F:pyridoxal phosphate binding"/>
    <property type="evidence" value="ECO:0007669"/>
    <property type="project" value="InterPro"/>
</dbReference>
<dbReference type="PANTHER" id="PTHR13693:SF77">
    <property type="entry name" value="8-AMINO-7-OXONONANOATE SYNTHASE"/>
    <property type="match status" value="1"/>
</dbReference>
<evidence type="ECO:0000256" key="4">
    <source>
        <dbReference type="ARBA" id="ARBA00022898"/>
    </source>
</evidence>
<dbReference type="InterPro" id="IPR050087">
    <property type="entry name" value="AON_synthase_class-II"/>
</dbReference>
<organism evidence="7 8">
    <name type="scientific">Ophiocordyceps sinensis</name>
    <dbReference type="NCBI Taxonomy" id="72228"/>
    <lineage>
        <taxon>Eukaryota</taxon>
        <taxon>Fungi</taxon>
        <taxon>Dikarya</taxon>
        <taxon>Ascomycota</taxon>
        <taxon>Pezizomycotina</taxon>
        <taxon>Sordariomycetes</taxon>
        <taxon>Hypocreomycetidae</taxon>
        <taxon>Hypocreales</taxon>
        <taxon>Ophiocordycipitaceae</taxon>
        <taxon>Ophiocordyceps</taxon>
    </lineage>
</organism>
<keyword evidence="4 5" id="KW-0663">Pyridoxal phosphate</keyword>
<dbReference type="Gene3D" id="3.90.1150.10">
    <property type="entry name" value="Aspartate Aminotransferase, domain 1"/>
    <property type="match status" value="1"/>
</dbReference>
<evidence type="ECO:0000256" key="1">
    <source>
        <dbReference type="ARBA" id="ARBA00001933"/>
    </source>
</evidence>
<comment type="caution">
    <text evidence="7">The sequence shown here is derived from an EMBL/GenBank/DDBJ whole genome shotgun (WGS) entry which is preliminary data.</text>
</comment>
<keyword evidence="8" id="KW-1185">Reference proteome</keyword>
<dbReference type="AlphaFoldDB" id="A0A8H4PJR2"/>
<dbReference type="SUPFAM" id="SSF53383">
    <property type="entry name" value="PLP-dependent transferases"/>
    <property type="match status" value="1"/>
</dbReference>
<evidence type="ECO:0000256" key="2">
    <source>
        <dbReference type="ARBA" id="ARBA00010008"/>
    </source>
</evidence>
<reference evidence="7 8" key="1">
    <citation type="journal article" date="2020" name="Genome Biol. Evol.">
        <title>A new high-quality draft genome assembly of the Chinese cordyceps Ophiocordyceps sinensis.</title>
        <authorList>
            <person name="Shu R."/>
            <person name="Zhang J."/>
            <person name="Meng Q."/>
            <person name="Zhang H."/>
            <person name="Zhou G."/>
            <person name="Li M."/>
            <person name="Wu P."/>
            <person name="Zhao Y."/>
            <person name="Chen C."/>
            <person name="Qin Q."/>
        </authorList>
    </citation>
    <scope>NUCLEOTIDE SEQUENCE [LARGE SCALE GENOMIC DNA]</scope>
    <source>
        <strain evidence="7 8">IOZ07</strain>
    </source>
</reference>